<organism evidence="3 4">
    <name type="scientific">Folsomia candida</name>
    <name type="common">Springtail</name>
    <dbReference type="NCBI Taxonomy" id="158441"/>
    <lineage>
        <taxon>Eukaryota</taxon>
        <taxon>Metazoa</taxon>
        <taxon>Ecdysozoa</taxon>
        <taxon>Arthropoda</taxon>
        <taxon>Hexapoda</taxon>
        <taxon>Collembola</taxon>
        <taxon>Entomobryomorpha</taxon>
        <taxon>Isotomoidea</taxon>
        <taxon>Isotomidae</taxon>
        <taxon>Proisotominae</taxon>
        <taxon>Folsomia</taxon>
    </lineage>
</organism>
<dbReference type="Proteomes" id="UP000198287">
    <property type="component" value="Unassembled WGS sequence"/>
</dbReference>
<gene>
    <name evidence="3" type="ORF">Fcan01_08772</name>
</gene>
<evidence type="ECO:0000256" key="1">
    <source>
        <dbReference type="SAM" id="MobiDB-lite"/>
    </source>
</evidence>
<feature type="domain" description="DUF4806" evidence="2">
    <location>
        <begin position="126"/>
        <end position="206"/>
    </location>
</feature>
<evidence type="ECO:0000313" key="3">
    <source>
        <dbReference type="EMBL" id="OXA55845.1"/>
    </source>
</evidence>
<dbReference type="EMBL" id="LNIX01000004">
    <property type="protein sequence ID" value="OXA55845.1"/>
    <property type="molecule type" value="Genomic_DNA"/>
</dbReference>
<evidence type="ECO:0000313" key="4">
    <source>
        <dbReference type="Proteomes" id="UP000198287"/>
    </source>
</evidence>
<reference evidence="3 4" key="1">
    <citation type="submission" date="2015-12" db="EMBL/GenBank/DDBJ databases">
        <title>The genome of Folsomia candida.</title>
        <authorList>
            <person name="Faddeeva A."/>
            <person name="Derks M.F."/>
            <person name="Anvar Y."/>
            <person name="Smit S."/>
            <person name="Van Straalen N."/>
            <person name="Roelofs D."/>
        </authorList>
    </citation>
    <scope>NUCLEOTIDE SEQUENCE [LARGE SCALE GENOMIC DNA]</scope>
    <source>
        <strain evidence="3 4">VU population</strain>
        <tissue evidence="3">Whole body</tissue>
    </source>
</reference>
<comment type="caution">
    <text evidence="3">The sequence shown here is derived from an EMBL/GenBank/DDBJ whole genome shotgun (WGS) entry which is preliminary data.</text>
</comment>
<accession>A0A226EE72</accession>
<feature type="compositionally biased region" description="Low complexity" evidence="1">
    <location>
        <begin position="256"/>
        <end position="271"/>
    </location>
</feature>
<dbReference type="OrthoDB" id="7554902at2759"/>
<feature type="region of interest" description="Disordered" evidence="1">
    <location>
        <begin position="251"/>
        <end position="279"/>
    </location>
</feature>
<name>A0A226EE72_FOLCA</name>
<dbReference type="Pfam" id="PF16064">
    <property type="entry name" value="DUF4806"/>
    <property type="match status" value="1"/>
</dbReference>
<protein>
    <recommendedName>
        <fullName evidence="2">DUF4806 domain-containing protein</fullName>
    </recommendedName>
</protein>
<sequence length="279" mass="30753">MRKLELDSLSHPEEPSLNHNLALVCVGQGSSTTVNPPRLPLADDIVESVGQNNPPIIDPISNTEATTPNRTLSQRVLDRRPLRANESFEETVIRMLVEIKSDVRDLLRRGNINQEDISTKYKDIPVELPVSSEDELGTLEQWILRNGTNRNVLVSYLAEFGGKTGAAEITRGVLKELFGPTVARRFNYTGGGTYNKRAFSTSILHPVVIDAIKRSNDGANADLSFLHTIILNWFKNSRDQKGEGVRVRYRHVPAKTSTNSSGSGAVSGASNHRANDNTN</sequence>
<evidence type="ECO:0000259" key="2">
    <source>
        <dbReference type="Pfam" id="PF16064"/>
    </source>
</evidence>
<dbReference type="InterPro" id="IPR032071">
    <property type="entry name" value="DUF4806"/>
</dbReference>
<proteinExistence type="predicted"/>
<dbReference type="AlphaFoldDB" id="A0A226EE72"/>
<keyword evidence="4" id="KW-1185">Reference proteome</keyword>